<organism evidence="2 3">
    <name type="scientific">Nephila pilipes</name>
    <name type="common">Giant wood spider</name>
    <name type="synonym">Nephila maculata</name>
    <dbReference type="NCBI Taxonomy" id="299642"/>
    <lineage>
        <taxon>Eukaryota</taxon>
        <taxon>Metazoa</taxon>
        <taxon>Ecdysozoa</taxon>
        <taxon>Arthropoda</taxon>
        <taxon>Chelicerata</taxon>
        <taxon>Arachnida</taxon>
        <taxon>Araneae</taxon>
        <taxon>Araneomorphae</taxon>
        <taxon>Entelegynae</taxon>
        <taxon>Araneoidea</taxon>
        <taxon>Nephilidae</taxon>
        <taxon>Nephila</taxon>
    </lineage>
</organism>
<sequence length="297" mass="33068">MEEKGGSSSARERASTALRISGRLRTAARRRRITSQTGRPRPNGGRSSANTAAVTHDASAAKEGGQPAVRPSSCSYAWWCVYVLRSFSFRRELKQTGGQKDHSLVNLEVLNEVDACGLTNLDVRMMQPEGYGSIPMDLHISPQGYHPYYRKSQEDAAGPPIVQTRLFNVPHLDQNTSQLEKTDDTSKLLHASNTNKQGDINRSAYDICVADHAKNNISSSQEKDLVSPVHFTGILDGKMDETQREKSFPSIPPSDHVKQKKPSANCTERVATDNRSWKPYKHSDEKFMVLEKMGILR</sequence>
<feature type="region of interest" description="Disordered" evidence="1">
    <location>
        <begin position="240"/>
        <end position="270"/>
    </location>
</feature>
<proteinExistence type="predicted"/>
<evidence type="ECO:0000313" key="3">
    <source>
        <dbReference type="Proteomes" id="UP000887013"/>
    </source>
</evidence>
<name>A0A8X6R0T6_NEPPI</name>
<feature type="compositionally biased region" description="Basic and acidic residues" evidence="1">
    <location>
        <begin position="1"/>
        <end position="14"/>
    </location>
</feature>
<feature type="region of interest" description="Disordered" evidence="1">
    <location>
        <begin position="1"/>
        <end position="70"/>
    </location>
</feature>
<gene>
    <name evidence="2" type="ORF">NPIL_82231</name>
</gene>
<dbReference type="AlphaFoldDB" id="A0A8X6R0T6"/>
<dbReference type="OrthoDB" id="6433014at2759"/>
<protein>
    <submittedName>
        <fullName evidence="2">Uncharacterized protein</fullName>
    </submittedName>
</protein>
<evidence type="ECO:0000313" key="2">
    <source>
        <dbReference type="EMBL" id="GFU47351.1"/>
    </source>
</evidence>
<keyword evidence="3" id="KW-1185">Reference proteome</keyword>
<reference evidence="2" key="1">
    <citation type="submission" date="2020-08" db="EMBL/GenBank/DDBJ databases">
        <title>Multicomponent nature underlies the extraordinary mechanical properties of spider dragline silk.</title>
        <authorList>
            <person name="Kono N."/>
            <person name="Nakamura H."/>
            <person name="Mori M."/>
            <person name="Yoshida Y."/>
            <person name="Ohtoshi R."/>
            <person name="Malay A.D."/>
            <person name="Moran D.A.P."/>
            <person name="Tomita M."/>
            <person name="Numata K."/>
            <person name="Arakawa K."/>
        </authorList>
    </citation>
    <scope>NUCLEOTIDE SEQUENCE</scope>
</reference>
<accession>A0A8X6R0T6</accession>
<evidence type="ECO:0000256" key="1">
    <source>
        <dbReference type="SAM" id="MobiDB-lite"/>
    </source>
</evidence>
<comment type="caution">
    <text evidence="2">The sequence shown here is derived from an EMBL/GenBank/DDBJ whole genome shotgun (WGS) entry which is preliminary data.</text>
</comment>
<dbReference type="Proteomes" id="UP000887013">
    <property type="component" value="Unassembled WGS sequence"/>
</dbReference>
<dbReference type="EMBL" id="BMAW01086450">
    <property type="protein sequence ID" value="GFU47351.1"/>
    <property type="molecule type" value="Genomic_DNA"/>
</dbReference>